<dbReference type="InterPro" id="IPR027785">
    <property type="entry name" value="UvrD-like_helicase_C"/>
</dbReference>
<dbReference type="InterPro" id="IPR041451">
    <property type="entry name" value="RecD2_SH13"/>
</dbReference>
<gene>
    <name evidence="3" type="primary">recD2</name>
    <name evidence="8" type="ORF">FEF34_11780</name>
</gene>
<comment type="caution">
    <text evidence="8">The sequence shown here is derived from an EMBL/GenBank/DDBJ whole genome shotgun (WGS) entry which is preliminary data.</text>
</comment>
<evidence type="ECO:0000256" key="3">
    <source>
        <dbReference type="HAMAP-Rule" id="MF_01488"/>
    </source>
</evidence>
<dbReference type="EC" id="5.6.2.3" evidence="3"/>
<dbReference type="OrthoDB" id="9763659at2"/>
<dbReference type="InterPro" id="IPR027417">
    <property type="entry name" value="P-loop_NTPase"/>
</dbReference>
<name>A0A5R9E422_9ACTN</name>
<dbReference type="InterPro" id="IPR006345">
    <property type="entry name" value="RecD2"/>
</dbReference>
<comment type="catalytic activity">
    <reaction evidence="3">
        <text>ATP + H2O = ADP + phosphate + H(+)</text>
        <dbReference type="Rhea" id="RHEA:13065"/>
        <dbReference type="ChEBI" id="CHEBI:15377"/>
        <dbReference type="ChEBI" id="CHEBI:15378"/>
        <dbReference type="ChEBI" id="CHEBI:30616"/>
        <dbReference type="ChEBI" id="CHEBI:43474"/>
        <dbReference type="ChEBI" id="CHEBI:456216"/>
        <dbReference type="EC" id="5.6.2.3"/>
    </reaction>
</comment>
<dbReference type="Gene3D" id="1.10.10.2220">
    <property type="match status" value="1"/>
</dbReference>
<dbReference type="NCBIfam" id="TIGR01448">
    <property type="entry name" value="recD_rel"/>
    <property type="match status" value="1"/>
</dbReference>
<evidence type="ECO:0000313" key="9">
    <source>
        <dbReference type="Proteomes" id="UP000305921"/>
    </source>
</evidence>
<dbReference type="Gene3D" id="3.40.50.300">
    <property type="entry name" value="P-loop containing nucleotide triphosphate hydrolases"/>
    <property type="match status" value="2"/>
</dbReference>
<dbReference type="Gene3D" id="1.10.150.20">
    <property type="entry name" value="5' to 3' exonuclease, C-terminal subdomain"/>
    <property type="match status" value="1"/>
</dbReference>
<feature type="domain" description="ATP-dependent RecD2 DNA helicase-like helix-hairpin-helix" evidence="5">
    <location>
        <begin position="153"/>
        <end position="245"/>
    </location>
</feature>
<dbReference type="Pfam" id="PF18335">
    <property type="entry name" value="SH3_13"/>
    <property type="match status" value="1"/>
</dbReference>
<keyword evidence="3" id="KW-0413">Isomerase</keyword>
<proteinExistence type="inferred from homology"/>
<comment type="function">
    <text evidence="3">DNA-dependent ATPase and ATP-dependent 5'-3' DNA helicase. Has no activity on blunt DNA or DNA with 3'-overhangs, requires at least 10 bases of 5'-ssDNA for helicase activity.</text>
</comment>
<dbReference type="Gene3D" id="2.30.30.940">
    <property type="match status" value="1"/>
</dbReference>
<keyword evidence="3" id="KW-0238">DNA-binding</keyword>
<dbReference type="Pfam" id="PF13538">
    <property type="entry name" value="UvrD_C_2"/>
    <property type="match status" value="1"/>
</dbReference>
<dbReference type="Pfam" id="PF14490">
    <property type="entry name" value="HHH_RecD2"/>
    <property type="match status" value="1"/>
</dbReference>
<dbReference type="GO" id="GO:0017116">
    <property type="term" value="F:single-stranded DNA helicase activity"/>
    <property type="evidence" value="ECO:0007669"/>
    <property type="project" value="TreeGrafter"/>
</dbReference>
<organism evidence="8 9">
    <name type="scientific">Streptomyces marianii</name>
    <dbReference type="NCBI Taxonomy" id="1817406"/>
    <lineage>
        <taxon>Bacteria</taxon>
        <taxon>Bacillati</taxon>
        <taxon>Actinomycetota</taxon>
        <taxon>Actinomycetes</taxon>
        <taxon>Kitasatosporales</taxon>
        <taxon>Streptomycetaceae</taxon>
        <taxon>Streptomyces</taxon>
    </lineage>
</organism>
<dbReference type="CDD" id="cd18809">
    <property type="entry name" value="SF1_C_RecD"/>
    <property type="match status" value="1"/>
</dbReference>
<evidence type="ECO:0000256" key="2">
    <source>
        <dbReference type="ARBA" id="ARBA00022840"/>
    </source>
</evidence>
<dbReference type="CDD" id="cd17933">
    <property type="entry name" value="DEXSc_RecD-like"/>
    <property type="match status" value="1"/>
</dbReference>
<dbReference type="GO" id="GO:0016887">
    <property type="term" value="F:ATP hydrolysis activity"/>
    <property type="evidence" value="ECO:0007669"/>
    <property type="project" value="RHEA"/>
</dbReference>
<accession>A0A5R9E422</accession>
<dbReference type="PANTHER" id="PTHR43788">
    <property type="entry name" value="DNA2/NAM7 HELICASE FAMILY MEMBER"/>
    <property type="match status" value="1"/>
</dbReference>
<keyword evidence="3 8" id="KW-0347">Helicase</keyword>
<feature type="domain" description="ATP-dependent RecD2 DNA helicase OB-fold" evidence="7">
    <location>
        <begin position="14"/>
        <end position="88"/>
    </location>
</feature>
<keyword evidence="3" id="KW-0378">Hydrolase</keyword>
<dbReference type="InterPro" id="IPR029493">
    <property type="entry name" value="RecD2-like_HHH"/>
</dbReference>
<dbReference type="InterPro" id="IPR050534">
    <property type="entry name" value="Coronavir_polyprotein_1ab"/>
</dbReference>
<evidence type="ECO:0000259" key="5">
    <source>
        <dbReference type="Pfam" id="PF14490"/>
    </source>
</evidence>
<dbReference type="AlphaFoldDB" id="A0A5R9E422"/>
<keyword evidence="1 3" id="KW-0547">Nucleotide-binding</keyword>
<feature type="binding site" evidence="3">
    <location>
        <begin position="382"/>
        <end position="386"/>
    </location>
    <ligand>
        <name>ATP</name>
        <dbReference type="ChEBI" id="CHEBI:30616"/>
    </ligand>
</feature>
<dbReference type="EMBL" id="VAWE01000001">
    <property type="protein sequence ID" value="TLQ43729.1"/>
    <property type="molecule type" value="Genomic_DNA"/>
</dbReference>
<keyword evidence="9" id="KW-1185">Reference proteome</keyword>
<sequence>MVRVPHQVPLDASEVIEGVVDHLLHVSFDERTVLRLTATTGGEESITALGKALFGVRPGESLRLHGAWVHHPRHGRQFRAERCERTVPADERAIRLYLASGMICGIGPILASAIVDAFGERTLKVIDAEPQRLLDVHGIGQVRLGRITAAWQEQKAIAEIMVFLQGLRITPALAVKIYTAYADTDDDPMHIVRRTPYRLCRDVRGVGFVNADKIALAVGIPKHSDARLQAALLHELDQAGASGHCHQPVRVLIVRTRQLLTDDDPATEEILDDAVLRHALETLRAQGEVITETLPLPVLDGTDTVADTEIAMLAHRHRDEAQLAFHVRRLLGSASSLADLAPWAERLAALRGRETAGLTDEQHQAILTALIRPLSVLTGGPGCGKTHTLRTLVDIADEAGAVIALAAPTGKAAKRLEETCGQAAMTVHRLIRPPDGDSLFDHAGVLETADLVVIDEASMLDLALARRLFAAVRNGCHLMLVGDIDQLPSVGPGRVLRDLLDVEDIPRTRLTKVFRQHDDSAAIVINAHRILHGELPREDPKVFWNRPVPTAEHTAQRVVDLVCELMPKHFGARPEDIQVLCPGKKNIAGMTDLNLRLQEHLNPPADDKPQHYHGGAAFRLGDRVQQVRNNPHRGESGIFNGSSGTITAVDVEAHRLTVTFHDGEAATYPFADLDELVHAYALTVHRSQGSEYPYVIIPMISAAGMMLLQRNLLYTAVTRARNGAMLIGQSEAVERAIANNRTQRRNTALTHRIHHAEAAVPAPRAHTPSGQLTWD</sequence>
<dbReference type="InterPro" id="IPR010994">
    <property type="entry name" value="RuvA_2-like"/>
</dbReference>
<evidence type="ECO:0000259" key="7">
    <source>
        <dbReference type="Pfam" id="PF23139"/>
    </source>
</evidence>
<comment type="similarity">
    <text evidence="3">Belongs to the RecD family. RecD2 subfamily.</text>
</comment>
<dbReference type="GO" id="GO:0003677">
    <property type="term" value="F:DNA binding"/>
    <property type="evidence" value="ECO:0007669"/>
    <property type="project" value="UniProtKB-UniRule"/>
</dbReference>
<feature type="domain" description="UvrD-like helicase C-terminal" evidence="4">
    <location>
        <begin position="678"/>
        <end position="727"/>
    </location>
</feature>
<feature type="domain" description="ATP-dependent RecD2 DNA helicase SH3" evidence="6">
    <location>
        <begin position="593"/>
        <end position="660"/>
    </location>
</feature>
<dbReference type="Pfam" id="PF23139">
    <property type="entry name" value="OB_YrrC"/>
    <property type="match status" value="1"/>
</dbReference>
<reference evidence="8 9" key="1">
    <citation type="submission" date="2019-05" db="EMBL/GenBank/DDBJ databases">
        <title>Streptomyces marianii sp. nov., a novel marine actinomycete from southern coast of India.</title>
        <authorList>
            <person name="Iniyan A.M."/>
            <person name="Wink J."/>
            <person name="Ramprasad E."/>
            <person name="Ramana C.V."/>
            <person name="Bunk B."/>
            <person name="Sproer C."/>
            <person name="Joseph F.-J.R.S."/>
            <person name="Vincent S.G.P."/>
        </authorList>
    </citation>
    <scope>NUCLEOTIDE SEQUENCE [LARGE SCALE GENOMIC DNA]</scope>
    <source>
        <strain evidence="8 9">ICN19</strain>
    </source>
</reference>
<dbReference type="Proteomes" id="UP000305921">
    <property type="component" value="Unassembled WGS sequence"/>
</dbReference>
<dbReference type="HAMAP" id="MF_01488">
    <property type="entry name" value="RecD2"/>
    <property type="match status" value="1"/>
</dbReference>
<dbReference type="InterPro" id="IPR055446">
    <property type="entry name" value="RecD2_N_OB"/>
</dbReference>
<protein>
    <recommendedName>
        <fullName evidence="3">ATP-dependent RecD2 DNA helicase</fullName>
        <ecNumber evidence="3">5.6.2.3</ecNumber>
    </recommendedName>
    <alternativeName>
        <fullName evidence="3">DNA 5'-3' helicase subunit RecD2</fullName>
    </alternativeName>
</protein>
<dbReference type="GO" id="GO:0009338">
    <property type="term" value="C:exodeoxyribonuclease V complex"/>
    <property type="evidence" value="ECO:0007669"/>
    <property type="project" value="TreeGrafter"/>
</dbReference>
<dbReference type="GO" id="GO:0043139">
    <property type="term" value="F:5'-3' DNA helicase activity"/>
    <property type="evidence" value="ECO:0007669"/>
    <property type="project" value="UniProtKB-UniRule"/>
</dbReference>
<dbReference type="SUPFAM" id="SSF47781">
    <property type="entry name" value="RuvA domain 2-like"/>
    <property type="match status" value="1"/>
</dbReference>
<keyword evidence="2 3" id="KW-0067">ATP-binding</keyword>
<dbReference type="Pfam" id="PF13604">
    <property type="entry name" value="AAA_30"/>
    <property type="match status" value="1"/>
</dbReference>
<dbReference type="GO" id="GO:0005524">
    <property type="term" value="F:ATP binding"/>
    <property type="evidence" value="ECO:0007669"/>
    <property type="project" value="UniProtKB-UniRule"/>
</dbReference>
<evidence type="ECO:0000259" key="4">
    <source>
        <dbReference type="Pfam" id="PF13538"/>
    </source>
</evidence>
<evidence type="ECO:0000259" key="6">
    <source>
        <dbReference type="Pfam" id="PF18335"/>
    </source>
</evidence>
<dbReference type="SUPFAM" id="SSF52540">
    <property type="entry name" value="P-loop containing nucleoside triphosphate hydrolases"/>
    <property type="match status" value="1"/>
</dbReference>
<evidence type="ECO:0000313" key="8">
    <source>
        <dbReference type="EMBL" id="TLQ43729.1"/>
    </source>
</evidence>
<evidence type="ECO:0000256" key="1">
    <source>
        <dbReference type="ARBA" id="ARBA00022741"/>
    </source>
</evidence>
<dbReference type="PANTHER" id="PTHR43788:SF6">
    <property type="entry name" value="DNA HELICASE B"/>
    <property type="match status" value="1"/>
</dbReference>
<dbReference type="GO" id="GO:0006310">
    <property type="term" value="P:DNA recombination"/>
    <property type="evidence" value="ECO:0007669"/>
    <property type="project" value="InterPro"/>
</dbReference>